<evidence type="ECO:0000313" key="5">
    <source>
        <dbReference type="Proteomes" id="UP001595846"/>
    </source>
</evidence>
<organism evidence="4 5">
    <name type="scientific">Halovivax cerinus</name>
    <dbReference type="NCBI Taxonomy" id="1487865"/>
    <lineage>
        <taxon>Archaea</taxon>
        <taxon>Methanobacteriati</taxon>
        <taxon>Methanobacteriota</taxon>
        <taxon>Stenosarchaea group</taxon>
        <taxon>Halobacteria</taxon>
        <taxon>Halobacteriales</taxon>
        <taxon>Natrialbaceae</taxon>
        <taxon>Halovivax</taxon>
    </lineage>
</organism>
<proteinExistence type="predicted"/>
<feature type="domain" description="DUF447" evidence="2">
    <location>
        <begin position="57"/>
        <end position="165"/>
    </location>
</feature>
<accession>A0ABD5NNK0</accession>
<evidence type="ECO:0000313" key="4">
    <source>
        <dbReference type="EMBL" id="MFC3958415.1"/>
    </source>
</evidence>
<reference evidence="4 5" key="1">
    <citation type="journal article" date="2019" name="Int. J. Syst. Evol. Microbiol.">
        <title>The Global Catalogue of Microorganisms (GCM) 10K type strain sequencing project: providing services to taxonomists for standard genome sequencing and annotation.</title>
        <authorList>
            <consortium name="The Broad Institute Genomics Platform"/>
            <consortium name="The Broad Institute Genome Sequencing Center for Infectious Disease"/>
            <person name="Wu L."/>
            <person name="Ma J."/>
        </authorList>
    </citation>
    <scope>NUCLEOTIDE SEQUENCE [LARGE SCALE GENOMIC DNA]</scope>
    <source>
        <strain evidence="4 5">IBRC-M 10256</strain>
    </source>
</reference>
<evidence type="ECO:0000259" key="3">
    <source>
        <dbReference type="Pfam" id="PF20766"/>
    </source>
</evidence>
<dbReference type="SUPFAM" id="SSF50475">
    <property type="entry name" value="FMN-binding split barrel"/>
    <property type="match status" value="1"/>
</dbReference>
<dbReference type="InterPro" id="IPR012349">
    <property type="entry name" value="Split_barrel_FMN-bd"/>
</dbReference>
<feature type="domain" description="DUF447" evidence="3">
    <location>
        <begin position="174"/>
        <end position="226"/>
    </location>
</feature>
<sequence>MTGSNESNRRVESVASDGEDPSTAGGAKPSDCGADETAPERVDDGGVDWPVELTGVTESLVTTLGPNDRWNVAPLGLFAGDPVTATTWGATRTRRNVDRTGEGYVQFVTDPVTFVDAALSIVETTNPVVDQAHAWAHVEFTRVDSGHDGDTEWVRWALVPVETTIVSRTVPTLSRGLGAVIEASVAASRLGTDAYDESTCRRTIARAGDVVERAGSPREREAFDRLLAHVDEDITLE</sequence>
<dbReference type="GeneID" id="73903964"/>
<dbReference type="Gene3D" id="2.30.110.10">
    <property type="entry name" value="Electron Transport, Fmn-binding Protein, Chain A"/>
    <property type="match status" value="1"/>
</dbReference>
<dbReference type="EMBL" id="JBHSAQ010000003">
    <property type="protein sequence ID" value="MFC3958415.1"/>
    <property type="molecule type" value="Genomic_DNA"/>
</dbReference>
<keyword evidence="5" id="KW-1185">Reference proteome</keyword>
<dbReference type="Pfam" id="PF04289">
    <property type="entry name" value="DUF447_N"/>
    <property type="match status" value="1"/>
</dbReference>
<dbReference type="Gene3D" id="1.20.58.290">
    <property type="entry name" value="Hypothetical membrane protein ta0354_69_121"/>
    <property type="match status" value="1"/>
</dbReference>
<evidence type="ECO:0000259" key="2">
    <source>
        <dbReference type="Pfam" id="PF04289"/>
    </source>
</evidence>
<feature type="region of interest" description="Disordered" evidence="1">
    <location>
        <begin position="1"/>
        <end position="49"/>
    </location>
</feature>
<dbReference type="AlphaFoldDB" id="A0ABD5NNK0"/>
<dbReference type="Proteomes" id="UP001595846">
    <property type="component" value="Unassembled WGS sequence"/>
</dbReference>
<dbReference type="InterPro" id="IPR049288">
    <property type="entry name" value="DUF447_C"/>
</dbReference>
<dbReference type="Pfam" id="PF20766">
    <property type="entry name" value="DUF447_C"/>
    <property type="match status" value="1"/>
</dbReference>
<dbReference type="InterPro" id="IPR007386">
    <property type="entry name" value="DUF447_N"/>
</dbReference>
<comment type="caution">
    <text evidence="4">The sequence shown here is derived from an EMBL/GenBank/DDBJ whole genome shotgun (WGS) entry which is preliminary data.</text>
</comment>
<protein>
    <submittedName>
        <fullName evidence="4">DUF447 domain-containing protein</fullName>
    </submittedName>
</protein>
<evidence type="ECO:0000256" key="1">
    <source>
        <dbReference type="SAM" id="MobiDB-lite"/>
    </source>
</evidence>
<name>A0ABD5NNK0_9EURY</name>
<gene>
    <name evidence="4" type="ORF">ACFOUR_08545</name>
</gene>
<dbReference type="RefSeq" id="WP_256531240.1">
    <property type="nucleotide sequence ID" value="NZ_CP101824.1"/>
</dbReference>